<accession>A0A7W8XWY8</accession>
<dbReference type="Gene3D" id="3.10.450.50">
    <property type="match status" value="1"/>
</dbReference>
<dbReference type="InterPro" id="IPR032710">
    <property type="entry name" value="NTF2-like_dom_sf"/>
</dbReference>
<keyword evidence="3" id="KW-1185">Reference proteome</keyword>
<sequence length="132" mass="14366">MENLIAQVESFMETFNTRDFSKTLDFFTDASVYVDPFGVQHSGRAAIGQALAPSDDFLNASTQYNVTSTSIDERTSTAIVTWTLVITADGNSSAIDGLDILRFREGKIAVKNAFCKAREISTRTVAPTVSEA</sequence>
<gene>
    <name evidence="2" type="ORF">GGD50_005736</name>
</gene>
<dbReference type="Proteomes" id="UP000549882">
    <property type="component" value="Unassembled WGS sequence"/>
</dbReference>
<proteinExistence type="predicted"/>
<name>A0A7W8XWY8_9HYPH</name>
<dbReference type="EMBL" id="JACHBI010000016">
    <property type="protein sequence ID" value="MBB5577087.1"/>
    <property type="molecule type" value="Genomic_DNA"/>
</dbReference>
<evidence type="ECO:0000313" key="2">
    <source>
        <dbReference type="EMBL" id="MBB5577087.1"/>
    </source>
</evidence>
<comment type="caution">
    <text evidence="2">The sequence shown here is derived from an EMBL/GenBank/DDBJ whole genome shotgun (WGS) entry which is preliminary data.</text>
</comment>
<dbReference type="AlphaFoldDB" id="A0A7W8XWY8"/>
<dbReference type="InterPro" id="IPR037401">
    <property type="entry name" value="SnoaL-like"/>
</dbReference>
<dbReference type="RefSeq" id="WP_107107334.1">
    <property type="nucleotide sequence ID" value="NZ_JACHBI010000016.1"/>
</dbReference>
<reference evidence="2 3" key="1">
    <citation type="submission" date="2020-08" db="EMBL/GenBank/DDBJ databases">
        <title>Genomic Encyclopedia of Type Strains, Phase IV (KMG-V): Genome sequencing to study the core and pangenomes of soil and plant-associated prokaryotes.</title>
        <authorList>
            <person name="Whitman W."/>
        </authorList>
    </citation>
    <scope>NUCLEOTIDE SEQUENCE [LARGE SCALE GENOMIC DNA]</scope>
    <source>
        <strain evidence="2 3">SEMIA 4064</strain>
    </source>
</reference>
<organism evidence="2 3">
    <name type="scientific">Rhizobium paranaense</name>
    <dbReference type="NCBI Taxonomy" id="1650438"/>
    <lineage>
        <taxon>Bacteria</taxon>
        <taxon>Pseudomonadati</taxon>
        <taxon>Pseudomonadota</taxon>
        <taxon>Alphaproteobacteria</taxon>
        <taxon>Hyphomicrobiales</taxon>
        <taxon>Rhizobiaceae</taxon>
        <taxon>Rhizobium/Agrobacterium group</taxon>
        <taxon>Rhizobium</taxon>
    </lineage>
</organism>
<dbReference type="Pfam" id="PF12680">
    <property type="entry name" value="SnoaL_2"/>
    <property type="match status" value="1"/>
</dbReference>
<dbReference type="SUPFAM" id="SSF54427">
    <property type="entry name" value="NTF2-like"/>
    <property type="match status" value="1"/>
</dbReference>
<evidence type="ECO:0000313" key="3">
    <source>
        <dbReference type="Proteomes" id="UP000549882"/>
    </source>
</evidence>
<protein>
    <submittedName>
        <fullName evidence="2">Ketosteroid isomerase-like protein</fullName>
    </submittedName>
</protein>
<feature type="domain" description="SnoaL-like" evidence="1">
    <location>
        <begin position="8"/>
        <end position="109"/>
    </location>
</feature>
<dbReference type="GO" id="GO:0016853">
    <property type="term" value="F:isomerase activity"/>
    <property type="evidence" value="ECO:0007669"/>
    <property type="project" value="UniProtKB-KW"/>
</dbReference>
<keyword evidence="2" id="KW-0413">Isomerase</keyword>
<evidence type="ECO:0000259" key="1">
    <source>
        <dbReference type="Pfam" id="PF12680"/>
    </source>
</evidence>